<evidence type="ECO:0000256" key="2">
    <source>
        <dbReference type="ARBA" id="ARBA00023125"/>
    </source>
</evidence>
<dbReference type="GO" id="GO:0003700">
    <property type="term" value="F:DNA-binding transcription factor activity"/>
    <property type="evidence" value="ECO:0007669"/>
    <property type="project" value="InterPro"/>
</dbReference>
<dbReference type="InterPro" id="IPR009057">
    <property type="entry name" value="Homeodomain-like_sf"/>
</dbReference>
<dbReference type="InterPro" id="IPR020449">
    <property type="entry name" value="Tscrpt_reg_AraC-type_HTH"/>
</dbReference>
<dbReference type="PANTHER" id="PTHR43280">
    <property type="entry name" value="ARAC-FAMILY TRANSCRIPTIONAL REGULATOR"/>
    <property type="match status" value="1"/>
</dbReference>
<dbReference type="Gene3D" id="1.10.10.60">
    <property type="entry name" value="Homeodomain-like"/>
    <property type="match status" value="2"/>
</dbReference>
<dbReference type="GO" id="GO:0043565">
    <property type="term" value="F:sequence-specific DNA binding"/>
    <property type="evidence" value="ECO:0007669"/>
    <property type="project" value="InterPro"/>
</dbReference>
<dbReference type="InterPro" id="IPR018060">
    <property type="entry name" value="HTH_AraC"/>
</dbReference>
<dbReference type="InterPro" id="IPR018062">
    <property type="entry name" value="HTH_AraC-typ_CS"/>
</dbReference>
<sequence>MTFYETEINRIKKICFSNDKQLETVISLRNFIDNNFEKEINLKFLSHTLLTSKYHLLRLFKRYYGITPKQYLTIRRLEKSKEYLKKGMSVSEVCYNVGFNTHSSFSTLFKNKIGLTPTEFQKKQLSQNHSR</sequence>
<dbReference type="EMBL" id="JAABOO010000001">
    <property type="protein sequence ID" value="NER12105.1"/>
    <property type="molecule type" value="Genomic_DNA"/>
</dbReference>
<evidence type="ECO:0000256" key="1">
    <source>
        <dbReference type="ARBA" id="ARBA00023015"/>
    </source>
</evidence>
<dbReference type="SMART" id="SM00342">
    <property type="entry name" value="HTH_ARAC"/>
    <property type="match status" value="1"/>
</dbReference>
<dbReference type="PRINTS" id="PR00032">
    <property type="entry name" value="HTHARAC"/>
</dbReference>
<dbReference type="PROSITE" id="PS00041">
    <property type="entry name" value="HTH_ARAC_FAMILY_1"/>
    <property type="match status" value="1"/>
</dbReference>
<dbReference type="RefSeq" id="WP_163605142.1">
    <property type="nucleotide sequence ID" value="NZ_JAABOO010000001.1"/>
</dbReference>
<comment type="caution">
    <text evidence="5">The sequence shown here is derived from an EMBL/GenBank/DDBJ whole genome shotgun (WGS) entry which is preliminary data.</text>
</comment>
<evidence type="ECO:0000259" key="4">
    <source>
        <dbReference type="PROSITE" id="PS01124"/>
    </source>
</evidence>
<evidence type="ECO:0000313" key="6">
    <source>
        <dbReference type="Proteomes" id="UP000468581"/>
    </source>
</evidence>
<reference evidence="5 6" key="1">
    <citation type="submission" date="2020-01" db="EMBL/GenBank/DDBJ databases">
        <title>Leptobacterium flavescens.</title>
        <authorList>
            <person name="Wang G."/>
        </authorList>
    </citation>
    <scope>NUCLEOTIDE SEQUENCE [LARGE SCALE GENOMIC DNA]</scope>
    <source>
        <strain evidence="5 6">KCTC 22160</strain>
    </source>
</reference>
<dbReference type="AlphaFoldDB" id="A0A6P0UFU5"/>
<dbReference type="PANTHER" id="PTHR43280:SF28">
    <property type="entry name" value="HTH-TYPE TRANSCRIPTIONAL ACTIVATOR RHAS"/>
    <property type="match status" value="1"/>
</dbReference>
<name>A0A6P0UFU5_9FLAO</name>
<feature type="domain" description="HTH araC/xylS-type" evidence="4">
    <location>
        <begin position="26"/>
        <end position="123"/>
    </location>
</feature>
<accession>A0A6P0UFU5</accession>
<keyword evidence="3" id="KW-0804">Transcription</keyword>
<proteinExistence type="predicted"/>
<gene>
    <name evidence="5" type="ORF">GWK08_01505</name>
</gene>
<evidence type="ECO:0000313" key="5">
    <source>
        <dbReference type="EMBL" id="NER12105.1"/>
    </source>
</evidence>
<protein>
    <submittedName>
        <fullName evidence="5">Helix-turn-helix domain-containing protein</fullName>
    </submittedName>
</protein>
<keyword evidence="2" id="KW-0238">DNA-binding</keyword>
<dbReference type="PROSITE" id="PS01124">
    <property type="entry name" value="HTH_ARAC_FAMILY_2"/>
    <property type="match status" value="1"/>
</dbReference>
<keyword evidence="1" id="KW-0805">Transcription regulation</keyword>
<keyword evidence="6" id="KW-1185">Reference proteome</keyword>
<dbReference type="SUPFAM" id="SSF46689">
    <property type="entry name" value="Homeodomain-like"/>
    <property type="match status" value="2"/>
</dbReference>
<organism evidence="5 6">
    <name type="scientific">Leptobacterium flavescens</name>
    <dbReference type="NCBI Taxonomy" id="472055"/>
    <lineage>
        <taxon>Bacteria</taxon>
        <taxon>Pseudomonadati</taxon>
        <taxon>Bacteroidota</taxon>
        <taxon>Flavobacteriia</taxon>
        <taxon>Flavobacteriales</taxon>
        <taxon>Flavobacteriaceae</taxon>
        <taxon>Leptobacterium</taxon>
    </lineage>
</organism>
<evidence type="ECO:0000256" key="3">
    <source>
        <dbReference type="ARBA" id="ARBA00023163"/>
    </source>
</evidence>
<dbReference type="Proteomes" id="UP000468581">
    <property type="component" value="Unassembled WGS sequence"/>
</dbReference>
<dbReference type="Pfam" id="PF12833">
    <property type="entry name" value="HTH_18"/>
    <property type="match status" value="1"/>
</dbReference>